<evidence type="ECO:0000259" key="2">
    <source>
        <dbReference type="PROSITE" id="PS50110"/>
    </source>
</evidence>
<dbReference type="GO" id="GO:0000160">
    <property type="term" value="P:phosphorelay signal transduction system"/>
    <property type="evidence" value="ECO:0007669"/>
    <property type="project" value="InterPro"/>
</dbReference>
<reference evidence="3" key="1">
    <citation type="submission" date="2020-02" db="EMBL/GenBank/DDBJ databases">
        <authorList>
            <person name="Meier V. D."/>
        </authorList>
    </citation>
    <scope>NUCLEOTIDE SEQUENCE</scope>
    <source>
        <strain evidence="3">AVDCRST_MAG80</strain>
    </source>
</reference>
<dbReference type="PANTHER" id="PTHR45566">
    <property type="entry name" value="HTH-TYPE TRANSCRIPTIONAL REGULATOR YHJB-RELATED"/>
    <property type="match status" value="1"/>
</dbReference>
<dbReference type="InterPro" id="IPR058245">
    <property type="entry name" value="NreC/VraR/RcsB-like_REC"/>
</dbReference>
<protein>
    <recommendedName>
        <fullName evidence="2">Response regulatory domain-containing protein</fullName>
    </recommendedName>
</protein>
<dbReference type="InterPro" id="IPR051015">
    <property type="entry name" value="EvgA-like"/>
</dbReference>
<dbReference type="SUPFAM" id="SSF52172">
    <property type="entry name" value="CheY-like"/>
    <property type="match status" value="1"/>
</dbReference>
<sequence>MTAEAQARRTRVMIVEDHADFRELMQVLLGRQPDIDLLAQAGSLAEARDQAARFELDVAIVDLGLPDGSGADLIADLRRDGKEVRVLVLSASLDPAGIEKARSAGADEILDKLTPVDEVLATVRRLGNA</sequence>
<dbReference type="CDD" id="cd17535">
    <property type="entry name" value="REC_NarL-like"/>
    <property type="match status" value="1"/>
</dbReference>
<dbReference type="EMBL" id="CADCVC010000041">
    <property type="protein sequence ID" value="CAA9429192.1"/>
    <property type="molecule type" value="Genomic_DNA"/>
</dbReference>
<proteinExistence type="predicted"/>
<evidence type="ECO:0000256" key="1">
    <source>
        <dbReference type="PROSITE-ProRule" id="PRU00169"/>
    </source>
</evidence>
<dbReference type="InterPro" id="IPR011006">
    <property type="entry name" value="CheY-like_superfamily"/>
</dbReference>
<organism evidence="3">
    <name type="scientific">uncultured Rubrobacteraceae bacterium</name>
    <dbReference type="NCBI Taxonomy" id="349277"/>
    <lineage>
        <taxon>Bacteria</taxon>
        <taxon>Bacillati</taxon>
        <taxon>Actinomycetota</taxon>
        <taxon>Rubrobacteria</taxon>
        <taxon>Rubrobacterales</taxon>
        <taxon>Rubrobacteraceae</taxon>
        <taxon>environmental samples</taxon>
    </lineage>
</organism>
<accession>A0A6J4Q615</accession>
<evidence type="ECO:0000313" key="3">
    <source>
        <dbReference type="EMBL" id="CAA9429192.1"/>
    </source>
</evidence>
<dbReference type="Pfam" id="PF00072">
    <property type="entry name" value="Response_reg"/>
    <property type="match status" value="1"/>
</dbReference>
<keyword evidence="1" id="KW-0597">Phosphoprotein</keyword>
<dbReference type="PANTHER" id="PTHR45566:SF2">
    <property type="entry name" value="NARL SUBFAMILY"/>
    <property type="match status" value="1"/>
</dbReference>
<dbReference type="Gene3D" id="3.40.50.2300">
    <property type="match status" value="1"/>
</dbReference>
<feature type="modified residue" description="4-aspartylphosphate" evidence="1">
    <location>
        <position position="62"/>
    </location>
</feature>
<dbReference type="PROSITE" id="PS50110">
    <property type="entry name" value="RESPONSE_REGULATORY"/>
    <property type="match status" value="1"/>
</dbReference>
<feature type="domain" description="Response regulatory" evidence="2">
    <location>
        <begin position="11"/>
        <end position="127"/>
    </location>
</feature>
<dbReference type="SMART" id="SM00448">
    <property type="entry name" value="REC"/>
    <property type="match status" value="1"/>
</dbReference>
<name>A0A6J4Q615_9ACTN</name>
<dbReference type="AlphaFoldDB" id="A0A6J4Q615"/>
<dbReference type="InterPro" id="IPR001789">
    <property type="entry name" value="Sig_transdc_resp-reg_receiver"/>
</dbReference>
<gene>
    <name evidence="3" type="ORF">AVDCRST_MAG80-448</name>
</gene>